<feature type="region of interest" description="Disordered" evidence="1">
    <location>
        <begin position="140"/>
        <end position="166"/>
    </location>
</feature>
<feature type="region of interest" description="Disordered" evidence="1">
    <location>
        <begin position="393"/>
        <end position="412"/>
    </location>
</feature>
<protein>
    <submittedName>
        <fullName evidence="2">Uncharacterized protein</fullName>
    </submittedName>
</protein>
<gene>
    <name evidence="2" type="ORF">GIL414_LOCUS10940</name>
</gene>
<dbReference type="Proteomes" id="UP000681720">
    <property type="component" value="Unassembled WGS sequence"/>
</dbReference>
<dbReference type="EMBL" id="CAJOBJ010004007">
    <property type="protein sequence ID" value="CAF3985953.1"/>
    <property type="molecule type" value="Genomic_DNA"/>
</dbReference>
<dbReference type="AlphaFoldDB" id="A0A8S2N5I1"/>
<comment type="caution">
    <text evidence="2">The sequence shown here is derived from an EMBL/GenBank/DDBJ whole genome shotgun (WGS) entry which is preliminary data.</text>
</comment>
<evidence type="ECO:0000313" key="2">
    <source>
        <dbReference type="EMBL" id="CAF3985953.1"/>
    </source>
</evidence>
<feature type="region of interest" description="Disordered" evidence="1">
    <location>
        <begin position="320"/>
        <end position="345"/>
    </location>
</feature>
<evidence type="ECO:0000313" key="3">
    <source>
        <dbReference type="Proteomes" id="UP000681720"/>
    </source>
</evidence>
<feature type="compositionally biased region" description="Polar residues" evidence="1">
    <location>
        <begin position="321"/>
        <end position="337"/>
    </location>
</feature>
<feature type="region of interest" description="Disordered" evidence="1">
    <location>
        <begin position="1"/>
        <end position="24"/>
    </location>
</feature>
<reference evidence="2" key="1">
    <citation type="submission" date="2021-02" db="EMBL/GenBank/DDBJ databases">
        <authorList>
            <person name="Nowell W R."/>
        </authorList>
    </citation>
    <scope>NUCLEOTIDE SEQUENCE</scope>
</reference>
<accession>A0A8S2N5I1</accession>
<sequence>MASTEATPRYRNFSNNMPSSMNPKVHASTSLITVEKESEPNPEDQCFMCRQANVYVKPIGMNQERRVARRHPPPLSRAQIDVLSQKKNLTKLEVRKLLQCYFPEIKHVKYFQLHKFHSCCYDPKHLNLCKNHITALQHEREQNPGHHHHHDDDNLHKDHERDGEAKDRVSFVRIKIEPTKGIPTRFLAPAALPESLADMLLKQVNRLENKKVPPSLTKNRTILPYNVRRINMTHAKTIVLSKPGSLYNGQASIDAQHSSTNNAASNTLPVLKLPPIINSATQHADNNYGKGYQPTEFTLAKFSSDKTVRSPDGQGRFRATAMSTQRSTKPTFTNQDPTPDFGRDSSTVANRRWFDQPLGDQDLRPVKDGQYGLIAGTSTDSYQTKSEFAEANRNNNNLRSNTSKNSGNCTIS</sequence>
<proteinExistence type="predicted"/>
<feature type="compositionally biased region" description="Low complexity" evidence="1">
    <location>
        <begin position="393"/>
        <end position="406"/>
    </location>
</feature>
<organism evidence="2 3">
    <name type="scientific">Rotaria magnacalcarata</name>
    <dbReference type="NCBI Taxonomy" id="392030"/>
    <lineage>
        <taxon>Eukaryota</taxon>
        <taxon>Metazoa</taxon>
        <taxon>Spiralia</taxon>
        <taxon>Gnathifera</taxon>
        <taxon>Rotifera</taxon>
        <taxon>Eurotatoria</taxon>
        <taxon>Bdelloidea</taxon>
        <taxon>Philodinida</taxon>
        <taxon>Philodinidae</taxon>
        <taxon>Rotaria</taxon>
    </lineage>
</organism>
<evidence type="ECO:0000256" key="1">
    <source>
        <dbReference type="SAM" id="MobiDB-lite"/>
    </source>
</evidence>
<name>A0A8S2N5I1_9BILA</name>
<feature type="compositionally biased region" description="Low complexity" evidence="1">
    <location>
        <begin position="14"/>
        <end position="23"/>
    </location>
</feature>